<keyword evidence="2" id="KW-1185">Reference proteome</keyword>
<accession>A0A157SG20</accession>
<dbReference type="EMBL" id="FKIF01000006">
    <property type="protein sequence ID" value="SAI68856.1"/>
    <property type="molecule type" value="Genomic_DNA"/>
</dbReference>
<evidence type="ECO:0000313" key="1">
    <source>
        <dbReference type="EMBL" id="SAI68856.1"/>
    </source>
</evidence>
<reference evidence="1 2" key="1">
    <citation type="submission" date="2016-04" db="EMBL/GenBank/DDBJ databases">
        <authorList>
            <consortium name="Pathogen Informatics"/>
        </authorList>
    </citation>
    <scope>NUCLEOTIDE SEQUENCE [LARGE SCALE GENOMIC DNA]</scope>
    <source>
        <strain evidence="1 2">H050680373</strain>
    </source>
</reference>
<name>A0A157SG20_9BORD</name>
<proteinExistence type="predicted"/>
<organism evidence="1 2">
    <name type="scientific">Bordetella ansorpii</name>
    <dbReference type="NCBI Taxonomy" id="288768"/>
    <lineage>
        <taxon>Bacteria</taxon>
        <taxon>Pseudomonadati</taxon>
        <taxon>Pseudomonadota</taxon>
        <taxon>Betaproteobacteria</taxon>
        <taxon>Burkholderiales</taxon>
        <taxon>Alcaligenaceae</taxon>
        <taxon>Bordetella</taxon>
    </lineage>
</organism>
<sequence>MPGVGKTGFFLWMVKMNGGKIIHLPSKWMVL</sequence>
<evidence type="ECO:0000313" key="2">
    <source>
        <dbReference type="Proteomes" id="UP000076848"/>
    </source>
</evidence>
<protein>
    <submittedName>
        <fullName evidence="1">Uncharacterized protein</fullName>
    </submittedName>
</protein>
<dbReference type="AlphaFoldDB" id="A0A157SG20"/>
<dbReference type="Proteomes" id="UP000076848">
    <property type="component" value="Unassembled WGS sequence"/>
</dbReference>
<gene>
    <name evidence="1" type="ORF">SAMEA3906486_02141</name>
</gene>
<dbReference type="STRING" id="288768.SAMEA3906486_02141"/>